<keyword evidence="2 3" id="KW-0694">RNA-binding</keyword>
<evidence type="ECO:0000313" key="5">
    <source>
        <dbReference type="EMBL" id="KAI9153556.1"/>
    </source>
</evidence>
<evidence type="ECO:0000313" key="6">
    <source>
        <dbReference type="Proteomes" id="UP001064489"/>
    </source>
</evidence>
<gene>
    <name evidence="5" type="ORF">LWI28_013026</name>
</gene>
<dbReference type="PROSITE" id="PS50102">
    <property type="entry name" value="RRM"/>
    <property type="match status" value="2"/>
</dbReference>
<dbReference type="GO" id="GO:0003723">
    <property type="term" value="F:RNA binding"/>
    <property type="evidence" value="ECO:0007669"/>
    <property type="project" value="UniProtKB-UniRule"/>
</dbReference>
<organism evidence="5 6">
    <name type="scientific">Acer negundo</name>
    <name type="common">Box elder</name>
    <dbReference type="NCBI Taxonomy" id="4023"/>
    <lineage>
        <taxon>Eukaryota</taxon>
        <taxon>Viridiplantae</taxon>
        <taxon>Streptophyta</taxon>
        <taxon>Embryophyta</taxon>
        <taxon>Tracheophyta</taxon>
        <taxon>Spermatophyta</taxon>
        <taxon>Magnoliopsida</taxon>
        <taxon>eudicotyledons</taxon>
        <taxon>Gunneridae</taxon>
        <taxon>Pentapetalae</taxon>
        <taxon>rosids</taxon>
        <taxon>malvids</taxon>
        <taxon>Sapindales</taxon>
        <taxon>Sapindaceae</taxon>
        <taxon>Hippocastanoideae</taxon>
        <taxon>Acereae</taxon>
        <taxon>Acer</taxon>
    </lineage>
</organism>
<dbReference type="InterPro" id="IPR035979">
    <property type="entry name" value="RBD_domain_sf"/>
</dbReference>
<reference evidence="5" key="1">
    <citation type="journal article" date="2022" name="Plant J.">
        <title>Strategies of tolerance reflected in two North American maple genomes.</title>
        <authorList>
            <person name="McEvoy S.L."/>
            <person name="Sezen U.U."/>
            <person name="Trouern-Trend A."/>
            <person name="McMahon S.M."/>
            <person name="Schaberg P.G."/>
            <person name="Yang J."/>
            <person name="Wegrzyn J.L."/>
            <person name="Swenson N.G."/>
        </authorList>
    </citation>
    <scope>NUCLEOTIDE SEQUENCE</scope>
    <source>
        <strain evidence="5">91603</strain>
    </source>
</reference>
<evidence type="ECO:0000256" key="2">
    <source>
        <dbReference type="ARBA" id="ARBA00022884"/>
    </source>
</evidence>
<accession>A0AAD5NEQ2</accession>
<dbReference type="SUPFAM" id="SSF54928">
    <property type="entry name" value="RNA-binding domain, RBD"/>
    <property type="match status" value="1"/>
</dbReference>
<dbReference type="Pfam" id="PF00076">
    <property type="entry name" value="RRM_1"/>
    <property type="match status" value="1"/>
</dbReference>
<feature type="domain" description="RRM" evidence="4">
    <location>
        <begin position="77"/>
        <end position="121"/>
    </location>
</feature>
<dbReference type="EMBL" id="JAJSOW010000108">
    <property type="protein sequence ID" value="KAI9153556.1"/>
    <property type="molecule type" value="Genomic_DNA"/>
</dbReference>
<proteinExistence type="predicted"/>
<reference evidence="5" key="2">
    <citation type="submission" date="2023-02" db="EMBL/GenBank/DDBJ databases">
        <authorList>
            <person name="Swenson N.G."/>
            <person name="Wegrzyn J.L."/>
            <person name="Mcevoy S.L."/>
        </authorList>
    </citation>
    <scope>NUCLEOTIDE SEQUENCE</scope>
    <source>
        <strain evidence="5">91603</strain>
        <tissue evidence="5">Leaf</tissue>
    </source>
</reference>
<protein>
    <recommendedName>
        <fullName evidence="4">RRM domain-containing protein</fullName>
    </recommendedName>
</protein>
<dbReference type="PANTHER" id="PTHR24012">
    <property type="entry name" value="RNA BINDING PROTEIN"/>
    <property type="match status" value="1"/>
</dbReference>
<comment type="caution">
    <text evidence="5">The sequence shown here is derived from an EMBL/GenBank/DDBJ whole genome shotgun (WGS) entry which is preliminary data.</text>
</comment>
<dbReference type="Gene3D" id="3.30.70.330">
    <property type="match status" value="2"/>
</dbReference>
<evidence type="ECO:0000256" key="1">
    <source>
        <dbReference type="ARBA" id="ARBA00022737"/>
    </source>
</evidence>
<evidence type="ECO:0000259" key="4">
    <source>
        <dbReference type="PROSITE" id="PS50102"/>
    </source>
</evidence>
<dbReference type="InterPro" id="IPR012677">
    <property type="entry name" value="Nucleotide-bd_a/b_plait_sf"/>
</dbReference>
<keyword evidence="1" id="KW-0677">Repeat</keyword>
<dbReference type="SMART" id="SM00360">
    <property type="entry name" value="RRM"/>
    <property type="match status" value="1"/>
</dbReference>
<name>A0AAD5NEQ2_ACENE</name>
<evidence type="ECO:0000256" key="3">
    <source>
        <dbReference type="PROSITE-ProRule" id="PRU00176"/>
    </source>
</evidence>
<dbReference type="AlphaFoldDB" id="A0AAD5NEQ2"/>
<keyword evidence="6" id="KW-1185">Reference proteome</keyword>
<dbReference type="InterPro" id="IPR000504">
    <property type="entry name" value="RRM_dom"/>
</dbReference>
<feature type="domain" description="RRM" evidence="4">
    <location>
        <begin position="9"/>
        <end position="83"/>
    </location>
</feature>
<sequence length="145" mass="16465">MLVWHHLSSSFYVGDLDFRVTDSQLYRVFNEMGGVVYRDMSTGRSLGYGYVNYNNITDTRPVIDTMNLTTLNGNPIRITVATDLSGQSKGYDYVLFDNEEAATSAIDKLNGTPLKDKQAYVGPYLRKHRRDSSSRFNNVYVKNLS</sequence>
<dbReference type="Proteomes" id="UP001064489">
    <property type="component" value="Chromosome 11"/>
</dbReference>